<dbReference type="InterPro" id="IPR041635">
    <property type="entry name" value="Type_ISP_LLaBIII_C"/>
</dbReference>
<evidence type="ECO:0000313" key="2">
    <source>
        <dbReference type="Proteomes" id="UP000288929"/>
    </source>
</evidence>
<accession>A0A410W6N6</accession>
<evidence type="ECO:0000313" key="1">
    <source>
        <dbReference type="EMBL" id="QAU51699.1"/>
    </source>
</evidence>
<proteinExistence type="predicted"/>
<dbReference type="AlphaFoldDB" id="A0A410W6N6"/>
<reference evidence="1 2" key="1">
    <citation type="submission" date="2019-01" db="EMBL/GenBank/DDBJ databases">
        <authorList>
            <person name="Ruckert C."/>
            <person name="Busche T."/>
            <person name="Kalinowski J."/>
        </authorList>
    </citation>
    <scope>NUCLEOTIDE SEQUENCE [LARGE SCALE GENOMIC DNA]</scope>
    <source>
        <strain evidence="1 2">136/3</strain>
    </source>
</reference>
<dbReference type="KEGG" id="cpeg:CPELA_02005"/>
<protein>
    <submittedName>
        <fullName evidence="1">Uncharacterized protein</fullName>
    </submittedName>
</protein>
<dbReference type="Pfam" id="PF18135">
    <property type="entry name" value="Type_ISP_C"/>
    <property type="match status" value="1"/>
</dbReference>
<dbReference type="OrthoDB" id="9776021at2"/>
<dbReference type="Proteomes" id="UP000288929">
    <property type="component" value="Chromosome"/>
</dbReference>
<dbReference type="EMBL" id="CP035299">
    <property type="protein sequence ID" value="QAU51699.1"/>
    <property type="molecule type" value="Genomic_DNA"/>
</dbReference>
<keyword evidence="2" id="KW-1185">Reference proteome</keyword>
<gene>
    <name evidence="1" type="ORF">CPELA_02005</name>
</gene>
<sequence length="275" mass="31044">MFPPPEHDNIGFHIVNPGSAKPFSAVAVKMTPDLVAWISNAGQFFPWWTWKCVEVADGVLDLNLGRTVSTGQKGQDGETRSRYRHVDNVADEILSKYRAALGDVTKDDIFHFVYGQLHDTAYRAKYAADLKKMLPHIETPISREWFDMVVAAGSELTALHVEYEDVEAYPLDVQIKQGCSEDDREMWHLTKVKWAKCKGPETGKSVNDVTKTFYNTKLTITGFPEDSEDYLLGSGSVPAWIIDLYQVKKDKASGIVRDPNDWGQTRCIIPVTLWM</sequence>
<name>A0A410W6N6_9CORY</name>
<organism evidence="1 2">
    <name type="scientific">Corynebacterium pelargi</name>
    <dbReference type="NCBI Taxonomy" id="1471400"/>
    <lineage>
        <taxon>Bacteria</taxon>
        <taxon>Bacillati</taxon>
        <taxon>Actinomycetota</taxon>
        <taxon>Actinomycetes</taxon>
        <taxon>Mycobacteriales</taxon>
        <taxon>Corynebacteriaceae</taxon>
        <taxon>Corynebacterium</taxon>
    </lineage>
</organism>